<keyword evidence="2" id="KW-1185">Reference proteome</keyword>
<dbReference type="EMBL" id="CP127221">
    <property type="protein sequence ID" value="WIW95846.1"/>
    <property type="molecule type" value="Genomic_DNA"/>
</dbReference>
<accession>A0A9Y2F9C2</accession>
<evidence type="ECO:0000313" key="2">
    <source>
        <dbReference type="Proteomes" id="UP001231445"/>
    </source>
</evidence>
<protein>
    <submittedName>
        <fullName evidence="1">Uncharacterized protein</fullName>
    </submittedName>
</protein>
<name>A0A9Y2F9C2_9SPHN</name>
<dbReference type="Proteomes" id="UP001231445">
    <property type="component" value="Chromosome"/>
</dbReference>
<dbReference type="RefSeq" id="WP_285976158.1">
    <property type="nucleotide sequence ID" value="NZ_CP127221.1"/>
</dbReference>
<sequence>MAARNGASTTQQEQLRAALAQVQAAGNSLLDRLPRDLFFPRNNGFADRRPITLPDGRSGVFEVIYSVTSQPLSGLLDRAERQVVTRIGDTEQISSEHWELRAI</sequence>
<organism evidence="1 2">
    <name type="scientific">Altererythrobacter rubellus</name>
    <dbReference type="NCBI Taxonomy" id="2173831"/>
    <lineage>
        <taxon>Bacteria</taxon>
        <taxon>Pseudomonadati</taxon>
        <taxon>Pseudomonadota</taxon>
        <taxon>Alphaproteobacteria</taxon>
        <taxon>Sphingomonadales</taxon>
        <taxon>Erythrobacteraceae</taxon>
        <taxon>Altererythrobacter</taxon>
    </lineage>
</organism>
<proteinExistence type="predicted"/>
<gene>
    <name evidence="1" type="ORF">QQX03_01705</name>
</gene>
<dbReference type="KEGG" id="arue:QQX03_01705"/>
<reference evidence="1 2" key="1">
    <citation type="submission" date="2023-06" db="EMBL/GenBank/DDBJ databases">
        <title>Altererythrobacter rubellus NBRC 112769 genome.</title>
        <authorList>
            <person name="Zhang K."/>
        </authorList>
    </citation>
    <scope>NUCLEOTIDE SEQUENCE [LARGE SCALE GENOMIC DNA]</scope>
    <source>
        <strain evidence="1 2">NBRC 112769</strain>
    </source>
</reference>
<evidence type="ECO:0000313" key="1">
    <source>
        <dbReference type="EMBL" id="WIW95846.1"/>
    </source>
</evidence>
<dbReference type="AlphaFoldDB" id="A0A9Y2F9C2"/>